<dbReference type="EMBL" id="LAZR01027363">
    <property type="protein sequence ID" value="KKL65959.1"/>
    <property type="molecule type" value="Genomic_DNA"/>
</dbReference>
<feature type="compositionally biased region" description="Basic and acidic residues" evidence="1">
    <location>
        <begin position="86"/>
        <end position="102"/>
    </location>
</feature>
<feature type="compositionally biased region" description="Basic and acidic residues" evidence="1">
    <location>
        <begin position="28"/>
        <end position="70"/>
    </location>
</feature>
<sequence>MEFNAKGEFLEERQSDLDVGTGEEDENRGDIAVKDEDSKAKDDDTKGNAEDEGTKAKDDDTKDTKQKGDDEQPDVPYKHYTVTYKRLKEAERENQSLKEAAAKGKGSSQEQTPIATLPDGIPAKPLQADFENYDDFIEALGTWRYDADKRKDADKVGQEAYNKTLEGFDEKMAKAYAEDPEFNEHAYVPKNMLDIFVDSPDPVGLAVWFGANRDEGERIAALPSIIAQSRAVATIEASLKEPPKKTDSNAPGGINEIGNRGKVEKDLFSGNLSTADFIAARNKEQYGSADP</sequence>
<evidence type="ECO:0000313" key="2">
    <source>
        <dbReference type="EMBL" id="KKL65959.1"/>
    </source>
</evidence>
<gene>
    <name evidence="2" type="ORF">LCGC14_2149780</name>
</gene>
<accession>A0A0F9DW15</accession>
<reference evidence="2" key="1">
    <citation type="journal article" date="2015" name="Nature">
        <title>Complex archaea that bridge the gap between prokaryotes and eukaryotes.</title>
        <authorList>
            <person name="Spang A."/>
            <person name="Saw J.H."/>
            <person name="Jorgensen S.L."/>
            <person name="Zaremba-Niedzwiedzka K."/>
            <person name="Martijn J."/>
            <person name="Lind A.E."/>
            <person name="van Eijk R."/>
            <person name="Schleper C."/>
            <person name="Guy L."/>
            <person name="Ettema T.J."/>
        </authorList>
    </citation>
    <scope>NUCLEOTIDE SEQUENCE</scope>
</reference>
<feature type="region of interest" description="Disordered" evidence="1">
    <location>
        <begin position="240"/>
        <end position="260"/>
    </location>
</feature>
<feature type="region of interest" description="Disordered" evidence="1">
    <location>
        <begin position="1"/>
        <end position="123"/>
    </location>
</feature>
<protein>
    <submittedName>
        <fullName evidence="2">Uncharacterized protein</fullName>
    </submittedName>
</protein>
<dbReference type="AlphaFoldDB" id="A0A0F9DW15"/>
<organism evidence="2">
    <name type="scientific">marine sediment metagenome</name>
    <dbReference type="NCBI Taxonomy" id="412755"/>
    <lineage>
        <taxon>unclassified sequences</taxon>
        <taxon>metagenomes</taxon>
        <taxon>ecological metagenomes</taxon>
    </lineage>
</organism>
<comment type="caution">
    <text evidence="2">The sequence shown here is derived from an EMBL/GenBank/DDBJ whole genome shotgun (WGS) entry which is preliminary data.</text>
</comment>
<evidence type="ECO:0000256" key="1">
    <source>
        <dbReference type="SAM" id="MobiDB-lite"/>
    </source>
</evidence>
<proteinExistence type="predicted"/>
<name>A0A0F9DW15_9ZZZZ</name>